<dbReference type="EMBL" id="MWML01000236">
    <property type="protein sequence ID" value="TCG04607.1"/>
    <property type="molecule type" value="Genomic_DNA"/>
</dbReference>
<proteinExistence type="predicted"/>
<comment type="caution">
    <text evidence="1">The sequence shown here is derived from an EMBL/GenBank/DDBJ whole genome shotgun (WGS) entry which is preliminary data.</text>
</comment>
<evidence type="ECO:0000313" key="1">
    <source>
        <dbReference type="EMBL" id="TCG04607.1"/>
    </source>
</evidence>
<name>A0A4R0XC87_9BURK</name>
<dbReference type="AlphaFoldDB" id="A0A4R0XC87"/>
<gene>
    <name evidence="1" type="ORF">BZM27_39775</name>
</gene>
<accession>A0A4R0XC87</accession>
<reference evidence="1 2" key="1">
    <citation type="submission" date="2017-02" db="EMBL/GenBank/DDBJ databases">
        <title>Paraburkholderia sophoroidis sp. nov. and Paraburkholderia steynii sp. nov. rhizobial symbionts of the fynbos legume Hypocalyptus sophoroides.</title>
        <authorList>
            <person name="Steenkamp E.T."/>
            <person name="Beukes C.W."/>
            <person name="Van Zyl E."/>
            <person name="Avontuur J."/>
            <person name="Chan W.Y."/>
            <person name="Hassen A."/>
            <person name="Palmer M."/>
            <person name="Mthombeni L."/>
            <person name="Phalane F."/>
            <person name="Sereme K."/>
            <person name="Venter S.N."/>
        </authorList>
    </citation>
    <scope>NUCLEOTIDE SEQUENCE [LARGE SCALE GENOMIC DNA]</scope>
    <source>
        <strain evidence="1 2">HC1.1ba</strain>
    </source>
</reference>
<sequence>MTRASEFPSPGLDGQARAELLCYLVAAQLLGRARSGSWLRTDHLVESMRTWAGGNGATPDWFESVRLGNISRQLAETTWAVEPLRDADVLAILFTDGWRLDFRSPIVRGIHDLCAARLMTWDYEA</sequence>
<evidence type="ECO:0000313" key="2">
    <source>
        <dbReference type="Proteomes" id="UP000294200"/>
    </source>
</evidence>
<protein>
    <submittedName>
        <fullName evidence="1">Uncharacterized protein</fullName>
    </submittedName>
</protein>
<keyword evidence="2" id="KW-1185">Reference proteome</keyword>
<dbReference type="Proteomes" id="UP000294200">
    <property type="component" value="Unassembled WGS sequence"/>
</dbReference>
<organism evidence="1 2">
    <name type="scientific">Paraburkholderia steynii</name>
    <dbReference type="NCBI Taxonomy" id="1245441"/>
    <lineage>
        <taxon>Bacteria</taxon>
        <taxon>Pseudomonadati</taxon>
        <taxon>Pseudomonadota</taxon>
        <taxon>Betaproteobacteria</taxon>
        <taxon>Burkholderiales</taxon>
        <taxon>Burkholderiaceae</taxon>
        <taxon>Paraburkholderia</taxon>
    </lineage>
</organism>